<dbReference type="Proteomes" id="UP000316598">
    <property type="component" value="Unassembled WGS sequence"/>
</dbReference>
<proteinExistence type="predicted"/>
<feature type="region of interest" description="Disordered" evidence="2">
    <location>
        <begin position="282"/>
        <end position="302"/>
    </location>
</feature>
<accession>A0A5C5WYP2</accession>
<reference evidence="3 4" key="1">
    <citation type="submission" date="2019-02" db="EMBL/GenBank/DDBJ databases">
        <title>Deep-cultivation of Planctomycetes and their phenomic and genomic characterization uncovers novel biology.</title>
        <authorList>
            <person name="Wiegand S."/>
            <person name="Jogler M."/>
            <person name="Boedeker C."/>
            <person name="Pinto D."/>
            <person name="Vollmers J."/>
            <person name="Rivas-Marin E."/>
            <person name="Kohn T."/>
            <person name="Peeters S.H."/>
            <person name="Heuer A."/>
            <person name="Rast P."/>
            <person name="Oberbeckmann S."/>
            <person name="Bunk B."/>
            <person name="Jeske O."/>
            <person name="Meyerdierks A."/>
            <person name="Storesund J.E."/>
            <person name="Kallscheuer N."/>
            <person name="Luecker S."/>
            <person name="Lage O.M."/>
            <person name="Pohl T."/>
            <person name="Merkel B.J."/>
            <person name="Hornburger P."/>
            <person name="Mueller R.-W."/>
            <person name="Bruemmer F."/>
            <person name="Labrenz M."/>
            <person name="Spormann A.M."/>
            <person name="Op Den Camp H."/>
            <person name="Overmann J."/>
            <person name="Amann R."/>
            <person name="Jetten M.S.M."/>
            <person name="Mascher T."/>
            <person name="Medema M.H."/>
            <person name="Devos D.P."/>
            <person name="Kaster A.-K."/>
            <person name="Ovreas L."/>
            <person name="Rohde M."/>
            <person name="Galperin M.Y."/>
            <person name="Jogler C."/>
        </authorList>
    </citation>
    <scope>NUCLEOTIDE SEQUENCE [LARGE SCALE GENOMIC DNA]</scope>
    <source>
        <strain evidence="3 4">Pla22</strain>
    </source>
</reference>
<name>A0A5C5WYP2_9BACT</name>
<dbReference type="PANTHER" id="PTHR22602:SF0">
    <property type="entry name" value="TRANSFERASE CAF17, MITOCHONDRIAL-RELATED"/>
    <property type="match status" value="1"/>
</dbReference>
<dbReference type="OrthoDB" id="9796287at2"/>
<comment type="caution">
    <text evidence="3">The sequence shown here is derived from an EMBL/GenBank/DDBJ whole genome shotgun (WGS) entry which is preliminary data.</text>
</comment>
<evidence type="ECO:0000313" key="4">
    <source>
        <dbReference type="Proteomes" id="UP000316598"/>
    </source>
</evidence>
<dbReference type="NCBIfam" id="TIGR03317">
    <property type="entry name" value="ygfZ_signature"/>
    <property type="match status" value="1"/>
</dbReference>
<evidence type="ECO:0000256" key="1">
    <source>
        <dbReference type="ARBA" id="ARBA00022946"/>
    </source>
</evidence>
<dbReference type="SUPFAM" id="SSF103025">
    <property type="entry name" value="Folate-binding domain"/>
    <property type="match status" value="1"/>
</dbReference>
<evidence type="ECO:0000256" key="2">
    <source>
        <dbReference type="SAM" id="MobiDB-lite"/>
    </source>
</evidence>
<keyword evidence="1" id="KW-0809">Transit peptide</keyword>
<protein>
    <submittedName>
        <fullName evidence="3">Putative global regulator</fullName>
    </submittedName>
</protein>
<dbReference type="EMBL" id="SJPI01000001">
    <property type="protein sequence ID" value="TWT55113.1"/>
    <property type="molecule type" value="Genomic_DNA"/>
</dbReference>
<dbReference type="PANTHER" id="PTHR22602">
    <property type="entry name" value="TRANSFERASE CAF17, MITOCHONDRIAL-RELATED"/>
    <property type="match status" value="1"/>
</dbReference>
<dbReference type="AlphaFoldDB" id="A0A5C5WYP2"/>
<dbReference type="RefSeq" id="WP_146515043.1">
    <property type="nucleotide sequence ID" value="NZ_SJPI01000001.1"/>
</dbReference>
<organism evidence="3 4">
    <name type="scientific">Rubripirellula amarantea</name>
    <dbReference type="NCBI Taxonomy" id="2527999"/>
    <lineage>
        <taxon>Bacteria</taxon>
        <taxon>Pseudomonadati</taxon>
        <taxon>Planctomycetota</taxon>
        <taxon>Planctomycetia</taxon>
        <taxon>Pirellulales</taxon>
        <taxon>Pirellulaceae</taxon>
        <taxon>Rubripirellula</taxon>
    </lineage>
</organism>
<feature type="compositionally biased region" description="Basic and acidic residues" evidence="2">
    <location>
        <begin position="282"/>
        <end position="293"/>
    </location>
</feature>
<dbReference type="InterPro" id="IPR045179">
    <property type="entry name" value="YgfZ/GcvT"/>
</dbReference>
<keyword evidence="4" id="KW-1185">Reference proteome</keyword>
<dbReference type="Gene3D" id="3.30.1360.120">
    <property type="entry name" value="Probable tRNA modification gtpase trme, domain 1"/>
    <property type="match status" value="1"/>
</dbReference>
<dbReference type="InterPro" id="IPR017703">
    <property type="entry name" value="YgfZ/GCV_T_CS"/>
</dbReference>
<sequence>MSNRNHHVVYPLNHFTVLDIVGKDAAAIVHNVTTNEIKSLKAGESGNPGEGRETFITDVRGKTIGHGYVIRHDFGFRFLGAGDQAETLAAHLDKYTIREDAVPRAMTDSYQSLILPGGIDPKVVEGLVAGHSVVLYSTTILGPGTLWCLVPAEGYEKVCGWLAQKDIELADENHFHQARVAAAFPWYFVDLDEKNLPQELDRDDLAVSFTKGCYLGQETVARLDALGQVQRKLVRWMIADCVPPVGTTLDADGKTVGRLTSVAADGNGSIALGYARRTHFEPHSTAEGRDETSGRTFTATVT</sequence>
<evidence type="ECO:0000313" key="3">
    <source>
        <dbReference type="EMBL" id="TWT55113.1"/>
    </source>
</evidence>
<gene>
    <name evidence="3" type="ORF">Pla22_27670</name>
</gene>
<dbReference type="InterPro" id="IPR027266">
    <property type="entry name" value="TrmE/GcvT-like"/>
</dbReference>
<dbReference type="GO" id="GO:0016226">
    <property type="term" value="P:iron-sulfur cluster assembly"/>
    <property type="evidence" value="ECO:0007669"/>
    <property type="project" value="TreeGrafter"/>
</dbReference>
<dbReference type="PIRSF" id="PIRSF006487">
    <property type="entry name" value="GcvT"/>
    <property type="match status" value="1"/>
</dbReference>